<evidence type="ECO:0000313" key="2">
    <source>
        <dbReference type="EMBL" id="RPE05570.1"/>
    </source>
</evidence>
<sequence length="73" mass="8137">MSTPSHLHHIGQMIKQAREHRGYSQADLANLASLRQATIADIELGKSNFEINTLVRICSALKFYLDINMAPAD</sequence>
<dbReference type="Gene3D" id="1.10.260.40">
    <property type="entry name" value="lambda repressor-like DNA-binding domains"/>
    <property type="match status" value="1"/>
</dbReference>
<dbReference type="InterPro" id="IPR010982">
    <property type="entry name" value="Lambda_DNA-bd_dom_sf"/>
</dbReference>
<dbReference type="Pfam" id="PF01381">
    <property type="entry name" value="HTH_3"/>
    <property type="match status" value="1"/>
</dbReference>
<accession>A0A3N4PPA7</accession>
<feature type="domain" description="HTH cro/C1-type" evidence="1">
    <location>
        <begin position="14"/>
        <end position="65"/>
    </location>
</feature>
<dbReference type="Proteomes" id="UP000278351">
    <property type="component" value="Unassembled WGS sequence"/>
</dbReference>
<reference evidence="2 3" key="1">
    <citation type="submission" date="2018-11" db="EMBL/GenBank/DDBJ databases">
        <title>Chitinophaga lutea sp.nov., isolate from arsenic contaminated soil.</title>
        <authorList>
            <person name="Zong Y."/>
        </authorList>
    </citation>
    <scope>NUCLEOTIDE SEQUENCE [LARGE SCALE GENOMIC DNA]</scope>
    <source>
        <strain evidence="2 3">ZY74</strain>
    </source>
</reference>
<dbReference type="SUPFAM" id="SSF47413">
    <property type="entry name" value="lambda repressor-like DNA-binding domains"/>
    <property type="match status" value="1"/>
</dbReference>
<dbReference type="RefSeq" id="WP_123849214.1">
    <property type="nucleotide sequence ID" value="NZ_RPDH01000003.1"/>
</dbReference>
<dbReference type="AlphaFoldDB" id="A0A3N4PPA7"/>
<organism evidence="2 3">
    <name type="scientific">Chitinophaga lutea</name>
    <dbReference type="NCBI Taxonomy" id="2488634"/>
    <lineage>
        <taxon>Bacteria</taxon>
        <taxon>Pseudomonadati</taxon>
        <taxon>Bacteroidota</taxon>
        <taxon>Chitinophagia</taxon>
        <taxon>Chitinophagales</taxon>
        <taxon>Chitinophagaceae</taxon>
        <taxon>Chitinophaga</taxon>
    </lineage>
</organism>
<name>A0A3N4PPA7_9BACT</name>
<dbReference type="InterPro" id="IPR001387">
    <property type="entry name" value="Cro/C1-type_HTH"/>
</dbReference>
<keyword evidence="3" id="KW-1185">Reference proteome</keyword>
<comment type="caution">
    <text evidence="2">The sequence shown here is derived from an EMBL/GenBank/DDBJ whole genome shotgun (WGS) entry which is preliminary data.</text>
</comment>
<evidence type="ECO:0000259" key="1">
    <source>
        <dbReference type="PROSITE" id="PS50943"/>
    </source>
</evidence>
<evidence type="ECO:0000313" key="3">
    <source>
        <dbReference type="Proteomes" id="UP000278351"/>
    </source>
</evidence>
<dbReference type="GO" id="GO:0003677">
    <property type="term" value="F:DNA binding"/>
    <property type="evidence" value="ECO:0007669"/>
    <property type="project" value="InterPro"/>
</dbReference>
<dbReference type="OrthoDB" id="1495025at2"/>
<dbReference type="EMBL" id="RPDH01000003">
    <property type="protein sequence ID" value="RPE05570.1"/>
    <property type="molecule type" value="Genomic_DNA"/>
</dbReference>
<protein>
    <submittedName>
        <fullName evidence="2">Transcriptional regulator</fullName>
    </submittedName>
</protein>
<dbReference type="SMART" id="SM00530">
    <property type="entry name" value="HTH_XRE"/>
    <property type="match status" value="1"/>
</dbReference>
<gene>
    <name evidence="2" type="ORF">EGT74_24625</name>
</gene>
<proteinExistence type="predicted"/>
<dbReference type="CDD" id="cd00093">
    <property type="entry name" value="HTH_XRE"/>
    <property type="match status" value="1"/>
</dbReference>
<dbReference type="PROSITE" id="PS50943">
    <property type="entry name" value="HTH_CROC1"/>
    <property type="match status" value="1"/>
</dbReference>